<dbReference type="KEGG" id="wsu:WS0374"/>
<dbReference type="PANTHER" id="PTHR43787:SF11">
    <property type="entry name" value="UPF0026 PROTEIN SLR1464"/>
    <property type="match status" value="1"/>
</dbReference>
<evidence type="ECO:0000313" key="9">
    <source>
        <dbReference type="Proteomes" id="UP000000422"/>
    </source>
</evidence>
<keyword evidence="6" id="KW-0411">Iron-sulfur</keyword>
<dbReference type="CDD" id="cd01335">
    <property type="entry name" value="Radical_SAM"/>
    <property type="match status" value="1"/>
</dbReference>
<evidence type="ECO:0000256" key="1">
    <source>
        <dbReference type="ARBA" id="ARBA00001966"/>
    </source>
</evidence>
<evidence type="ECO:0000259" key="7">
    <source>
        <dbReference type="PROSITE" id="PS51918"/>
    </source>
</evidence>
<dbReference type="EMBL" id="BX571658">
    <property type="protein sequence ID" value="CAE09522.1"/>
    <property type="molecule type" value="Genomic_DNA"/>
</dbReference>
<dbReference type="RefSeq" id="WP_011138322.1">
    <property type="nucleotide sequence ID" value="NC_005090.1"/>
</dbReference>
<dbReference type="InterPro" id="IPR013785">
    <property type="entry name" value="Aldolase_TIM"/>
</dbReference>
<gene>
    <name evidence="8" type="ordered locus">WS0374</name>
</gene>
<dbReference type="GO" id="GO:0051539">
    <property type="term" value="F:4 iron, 4 sulfur cluster binding"/>
    <property type="evidence" value="ECO:0007669"/>
    <property type="project" value="UniProtKB-KW"/>
</dbReference>
<dbReference type="InterPro" id="IPR058240">
    <property type="entry name" value="rSAM_sf"/>
</dbReference>
<dbReference type="DNASU" id="2554471"/>
<dbReference type="eggNOG" id="COG0731">
    <property type="taxonomic scope" value="Bacteria"/>
</dbReference>
<accession>Q7MSJ9</accession>
<keyword evidence="5" id="KW-0408">Iron</keyword>
<keyword evidence="9" id="KW-1185">Reference proteome</keyword>
<evidence type="ECO:0000256" key="5">
    <source>
        <dbReference type="ARBA" id="ARBA00023004"/>
    </source>
</evidence>
<proteinExistence type="predicted"/>
<dbReference type="Pfam" id="PF04055">
    <property type="entry name" value="Radical_SAM"/>
    <property type="match status" value="1"/>
</dbReference>
<name>Q7MSJ9_WOLSU</name>
<organism evidence="9">
    <name type="scientific">Wolinella succinogenes (strain ATCC 29543 / DSM 1740 / CCUG 13145 / JCM 31913 / LMG 7466 / NCTC 11488 / FDC 602W)</name>
    <name type="common">Vibrio succinogenes</name>
    <dbReference type="NCBI Taxonomy" id="273121"/>
    <lineage>
        <taxon>Bacteria</taxon>
        <taxon>Pseudomonadati</taxon>
        <taxon>Campylobacterota</taxon>
        <taxon>Epsilonproteobacteria</taxon>
        <taxon>Campylobacterales</taxon>
        <taxon>Helicobacteraceae</taxon>
        <taxon>Wolinella</taxon>
    </lineage>
</organism>
<evidence type="ECO:0000256" key="2">
    <source>
        <dbReference type="ARBA" id="ARBA00022485"/>
    </source>
</evidence>
<keyword evidence="2" id="KW-0004">4Fe-4S</keyword>
<dbReference type="InterPro" id="IPR040084">
    <property type="entry name" value="GTPase_Obg"/>
</dbReference>
<sequence length="303" mass="34035">MGRYLFGPILSRRFGLSLGIDLSPGAKQCNFDCLYCELEGKKATDSMGEVAKVEEILEELREALPRYKPDVITVTANGEPTLYPALLPLIRGINALPHSAKTLILSNGSRFGEPEVQEALLEFDMVKFSLDAVSARAFKRVDRAHDSLSISQIIQGIKGFRSRYRGDLIAEVLFVKGVNDSPEEARAIARVLKEIAPSRVDLSTIDRPPAYKVEGVSPQKLEELASAFEGLNLFIAKRQSEEGSLRQRFSKEEILNTLKKRPWSQEDVERLLEEESKLLWQELLDEGKIERQEAGGVIFFRAR</sequence>
<reference evidence="8 9" key="1">
    <citation type="journal article" date="2003" name="Proc. Natl. Acad. Sci. U.S.A.">
        <title>Complete genome sequence and analysis of Wolinella succinogenes.</title>
        <authorList>
            <person name="Baar C."/>
            <person name="Eppinger M."/>
            <person name="Raddatz G."/>
            <person name="Simon JM."/>
            <person name="Lanz C."/>
            <person name="Klimmek O."/>
            <person name="Nandakumar R."/>
            <person name="Gross R."/>
            <person name="Rosinus A."/>
            <person name="Keller H."/>
            <person name="Jagtap P."/>
            <person name="Linke B."/>
            <person name="Meyer F."/>
            <person name="Lederer H."/>
            <person name="Schuster S.C."/>
        </authorList>
    </citation>
    <scope>NUCLEOTIDE SEQUENCE [LARGE SCALE GENOMIC DNA]</scope>
    <source>
        <strain evidence="9">ATCC 29543 / DSM 1740 / CCUG 13145 / JCM 31913 / LMG 7466 / NCTC 11488 / FDC 602W</strain>
    </source>
</reference>
<keyword evidence="3" id="KW-0949">S-adenosyl-L-methionine</keyword>
<dbReference type="Proteomes" id="UP000000422">
    <property type="component" value="Chromosome"/>
</dbReference>
<dbReference type="PANTHER" id="PTHR43787">
    <property type="entry name" value="FEMO COFACTOR BIOSYNTHESIS PROTEIN NIFB-RELATED"/>
    <property type="match status" value="1"/>
</dbReference>
<evidence type="ECO:0000256" key="6">
    <source>
        <dbReference type="ARBA" id="ARBA00023014"/>
    </source>
</evidence>
<dbReference type="SFLD" id="SFLDS00029">
    <property type="entry name" value="Radical_SAM"/>
    <property type="match status" value="1"/>
</dbReference>
<dbReference type="SMART" id="SM00729">
    <property type="entry name" value="Elp3"/>
    <property type="match status" value="1"/>
</dbReference>
<dbReference type="InterPro" id="IPR007197">
    <property type="entry name" value="rSAM"/>
</dbReference>
<dbReference type="SFLD" id="SFLDG01083">
    <property type="entry name" value="Uncharacterised_Radical_SAM_Su"/>
    <property type="match status" value="1"/>
</dbReference>
<dbReference type="SUPFAM" id="SSF102114">
    <property type="entry name" value="Radical SAM enzymes"/>
    <property type="match status" value="1"/>
</dbReference>
<protein>
    <recommendedName>
        <fullName evidence="7">Radical SAM core domain-containing protein</fullName>
    </recommendedName>
</protein>
<dbReference type="PROSITE" id="PS51918">
    <property type="entry name" value="RADICAL_SAM"/>
    <property type="match status" value="1"/>
</dbReference>
<dbReference type="InterPro" id="IPR006638">
    <property type="entry name" value="Elp3/MiaA/NifB-like_rSAM"/>
</dbReference>
<dbReference type="GO" id="GO:0046872">
    <property type="term" value="F:metal ion binding"/>
    <property type="evidence" value="ECO:0007669"/>
    <property type="project" value="UniProtKB-KW"/>
</dbReference>
<feature type="domain" description="Radical SAM core" evidence="7">
    <location>
        <begin position="12"/>
        <end position="242"/>
    </location>
</feature>
<dbReference type="Gene3D" id="3.20.20.70">
    <property type="entry name" value="Aldolase class I"/>
    <property type="match status" value="1"/>
</dbReference>
<dbReference type="HOGENOM" id="CLU_058377_0_1_7"/>
<evidence type="ECO:0000256" key="4">
    <source>
        <dbReference type="ARBA" id="ARBA00022723"/>
    </source>
</evidence>
<dbReference type="GO" id="GO:0003824">
    <property type="term" value="F:catalytic activity"/>
    <property type="evidence" value="ECO:0007669"/>
    <property type="project" value="InterPro"/>
</dbReference>
<keyword evidence="4" id="KW-0479">Metal-binding</keyword>
<comment type="cofactor">
    <cofactor evidence="1">
        <name>[4Fe-4S] cluster</name>
        <dbReference type="ChEBI" id="CHEBI:49883"/>
    </cofactor>
</comment>
<evidence type="ECO:0000313" key="8">
    <source>
        <dbReference type="EMBL" id="CAE09522.1"/>
    </source>
</evidence>
<dbReference type="AlphaFoldDB" id="Q7MSJ9"/>
<evidence type="ECO:0000256" key="3">
    <source>
        <dbReference type="ARBA" id="ARBA00022691"/>
    </source>
</evidence>
<dbReference type="STRING" id="273121.WS0374"/>